<evidence type="ECO:0000313" key="15">
    <source>
        <dbReference type="Proteomes" id="UP000295493"/>
    </source>
</evidence>
<dbReference type="Pfam" id="PF00578">
    <property type="entry name" value="AhpC-TSA"/>
    <property type="match status" value="1"/>
</dbReference>
<evidence type="ECO:0000256" key="9">
    <source>
        <dbReference type="ARBA" id="ARBA00038489"/>
    </source>
</evidence>
<accession>A0A4R6FUL8</accession>
<keyword evidence="12" id="KW-0732">Signal</keyword>
<dbReference type="PANTHER" id="PTHR42801">
    <property type="entry name" value="THIOREDOXIN-DEPENDENT PEROXIDE REDUCTASE"/>
    <property type="match status" value="1"/>
</dbReference>
<dbReference type="RefSeq" id="WP_133494730.1">
    <property type="nucleotide sequence ID" value="NZ_BMLU01000002.1"/>
</dbReference>
<comment type="function">
    <text evidence="1">Thiol-specific peroxidase that catalyzes the reduction of hydrogen peroxide and organic hydroperoxides to water and alcohols, respectively. Plays a role in cell protection against oxidative stress by detoxifying peroxides and as sensor of hydrogen peroxide-mediated signaling events.</text>
</comment>
<evidence type="ECO:0000256" key="5">
    <source>
        <dbReference type="ARBA" id="ARBA00023002"/>
    </source>
</evidence>
<keyword evidence="5" id="KW-0560">Oxidoreductase</keyword>
<keyword evidence="4" id="KW-0049">Antioxidant</keyword>
<feature type="chain" id="PRO_5020601946" description="thioredoxin-dependent peroxiredoxin" evidence="12">
    <location>
        <begin position="21"/>
        <end position="175"/>
    </location>
</feature>
<keyword evidence="7" id="KW-0676">Redox-active center</keyword>
<feature type="domain" description="Thioredoxin" evidence="13">
    <location>
        <begin position="22"/>
        <end position="175"/>
    </location>
</feature>
<protein>
    <recommendedName>
        <fullName evidence="2">thioredoxin-dependent peroxiredoxin</fullName>
        <ecNumber evidence="2">1.11.1.24</ecNumber>
    </recommendedName>
    <alternativeName>
        <fullName evidence="8">Thioredoxin peroxidase</fullName>
    </alternativeName>
    <alternativeName>
        <fullName evidence="10">Thioredoxin-dependent peroxiredoxin Bcp</fullName>
    </alternativeName>
</protein>
<evidence type="ECO:0000256" key="12">
    <source>
        <dbReference type="SAM" id="SignalP"/>
    </source>
</evidence>
<evidence type="ECO:0000256" key="1">
    <source>
        <dbReference type="ARBA" id="ARBA00003330"/>
    </source>
</evidence>
<keyword evidence="15" id="KW-1185">Reference proteome</keyword>
<dbReference type="GO" id="GO:0034599">
    <property type="term" value="P:cellular response to oxidative stress"/>
    <property type="evidence" value="ECO:0007669"/>
    <property type="project" value="TreeGrafter"/>
</dbReference>
<evidence type="ECO:0000256" key="4">
    <source>
        <dbReference type="ARBA" id="ARBA00022862"/>
    </source>
</evidence>
<evidence type="ECO:0000256" key="7">
    <source>
        <dbReference type="ARBA" id="ARBA00023284"/>
    </source>
</evidence>
<dbReference type="EC" id="1.11.1.24" evidence="2"/>
<dbReference type="PANTHER" id="PTHR42801:SF4">
    <property type="entry name" value="AHPC_TSA FAMILY PROTEIN"/>
    <property type="match status" value="1"/>
</dbReference>
<evidence type="ECO:0000256" key="6">
    <source>
        <dbReference type="ARBA" id="ARBA00023157"/>
    </source>
</evidence>
<feature type="signal peptide" evidence="12">
    <location>
        <begin position="1"/>
        <end position="20"/>
    </location>
</feature>
<keyword evidence="3" id="KW-0575">Peroxidase</keyword>
<evidence type="ECO:0000256" key="11">
    <source>
        <dbReference type="ARBA" id="ARBA00049091"/>
    </source>
</evidence>
<evidence type="ECO:0000256" key="8">
    <source>
        <dbReference type="ARBA" id="ARBA00032824"/>
    </source>
</evidence>
<comment type="caution">
    <text evidence="14">The sequence shown here is derived from an EMBL/GenBank/DDBJ whole genome shotgun (WGS) entry which is preliminary data.</text>
</comment>
<dbReference type="Gene3D" id="3.40.30.10">
    <property type="entry name" value="Glutaredoxin"/>
    <property type="match status" value="1"/>
</dbReference>
<evidence type="ECO:0000256" key="3">
    <source>
        <dbReference type="ARBA" id="ARBA00022559"/>
    </source>
</evidence>
<dbReference type="SUPFAM" id="SSF52833">
    <property type="entry name" value="Thioredoxin-like"/>
    <property type="match status" value="1"/>
</dbReference>
<name>A0A4R6FUL8_9SPHN</name>
<dbReference type="PROSITE" id="PS51352">
    <property type="entry name" value="THIOREDOXIN_2"/>
    <property type="match status" value="1"/>
</dbReference>
<comment type="similarity">
    <text evidence="9">Belongs to the peroxiredoxin family. BCP/PrxQ subfamily.</text>
</comment>
<dbReference type="OrthoDB" id="5572803at2"/>
<dbReference type="AlphaFoldDB" id="A0A4R6FUL8"/>
<comment type="catalytic activity">
    <reaction evidence="11">
        <text>a hydroperoxide + [thioredoxin]-dithiol = an alcohol + [thioredoxin]-disulfide + H2O</text>
        <dbReference type="Rhea" id="RHEA:62620"/>
        <dbReference type="Rhea" id="RHEA-COMP:10698"/>
        <dbReference type="Rhea" id="RHEA-COMP:10700"/>
        <dbReference type="ChEBI" id="CHEBI:15377"/>
        <dbReference type="ChEBI" id="CHEBI:29950"/>
        <dbReference type="ChEBI" id="CHEBI:30879"/>
        <dbReference type="ChEBI" id="CHEBI:35924"/>
        <dbReference type="ChEBI" id="CHEBI:50058"/>
        <dbReference type="EC" id="1.11.1.24"/>
    </reaction>
</comment>
<dbReference type="Proteomes" id="UP000295493">
    <property type="component" value="Unassembled WGS sequence"/>
</dbReference>
<reference evidence="14 15" key="1">
    <citation type="submission" date="2019-03" db="EMBL/GenBank/DDBJ databases">
        <title>Genomic Encyclopedia of Type Strains, Phase IV (KMG-IV): sequencing the most valuable type-strain genomes for metagenomic binning, comparative biology and taxonomic classification.</title>
        <authorList>
            <person name="Goeker M."/>
        </authorList>
    </citation>
    <scope>NUCLEOTIDE SEQUENCE [LARGE SCALE GENOMIC DNA]</scope>
    <source>
        <strain evidence="14 15">DSM 25059</strain>
    </source>
</reference>
<organism evidence="14 15">
    <name type="scientific">Stakelama pacifica</name>
    <dbReference type="NCBI Taxonomy" id="517720"/>
    <lineage>
        <taxon>Bacteria</taxon>
        <taxon>Pseudomonadati</taxon>
        <taxon>Pseudomonadota</taxon>
        <taxon>Alphaproteobacteria</taxon>
        <taxon>Sphingomonadales</taxon>
        <taxon>Sphingomonadaceae</taxon>
        <taxon>Stakelama</taxon>
    </lineage>
</organism>
<dbReference type="InterPro" id="IPR050924">
    <property type="entry name" value="Peroxiredoxin_BCP/PrxQ"/>
</dbReference>
<evidence type="ECO:0000313" key="14">
    <source>
        <dbReference type="EMBL" id="TDN85511.1"/>
    </source>
</evidence>
<proteinExistence type="inferred from homology"/>
<gene>
    <name evidence="14" type="ORF">EV664_102217</name>
</gene>
<dbReference type="CDD" id="cd03017">
    <property type="entry name" value="PRX_BCP"/>
    <property type="match status" value="1"/>
</dbReference>
<evidence type="ECO:0000259" key="13">
    <source>
        <dbReference type="PROSITE" id="PS51352"/>
    </source>
</evidence>
<dbReference type="GO" id="GO:0005737">
    <property type="term" value="C:cytoplasm"/>
    <property type="evidence" value="ECO:0007669"/>
    <property type="project" value="TreeGrafter"/>
</dbReference>
<dbReference type="EMBL" id="SNWD01000002">
    <property type="protein sequence ID" value="TDN85511.1"/>
    <property type="molecule type" value="Genomic_DNA"/>
</dbReference>
<evidence type="ECO:0000256" key="2">
    <source>
        <dbReference type="ARBA" id="ARBA00013017"/>
    </source>
</evidence>
<evidence type="ECO:0000256" key="10">
    <source>
        <dbReference type="ARBA" id="ARBA00042639"/>
    </source>
</evidence>
<dbReference type="GO" id="GO:0008379">
    <property type="term" value="F:thioredoxin peroxidase activity"/>
    <property type="evidence" value="ECO:0007669"/>
    <property type="project" value="TreeGrafter"/>
</dbReference>
<keyword evidence="6" id="KW-1015">Disulfide bond</keyword>
<dbReference type="InterPro" id="IPR000866">
    <property type="entry name" value="AhpC/TSA"/>
</dbReference>
<dbReference type="InterPro" id="IPR013766">
    <property type="entry name" value="Thioredoxin_domain"/>
</dbReference>
<dbReference type="InterPro" id="IPR036249">
    <property type="entry name" value="Thioredoxin-like_sf"/>
</dbReference>
<sequence>MRPFLLAPMIALAIAAPASAQLREGTRAPEFVAKGAMAGKPITVDLAAALKKGPVVLYFFPAAFTSGCNAEAAAFAQSIDKFKAKGASVIGMTAGNTDRLIAFSAKHCAGKFPVAAAGPEIVQAYDVAMKGQNTGYTDRTSYVIGRNGKIVYSFSSMQPAAHITNTLAALDKIAH</sequence>
<dbReference type="GO" id="GO:0045454">
    <property type="term" value="P:cell redox homeostasis"/>
    <property type="evidence" value="ECO:0007669"/>
    <property type="project" value="TreeGrafter"/>
</dbReference>